<evidence type="ECO:0000256" key="2">
    <source>
        <dbReference type="ARBA" id="ARBA00022598"/>
    </source>
</evidence>
<gene>
    <name evidence="6" type="ORF">DI609_00760</name>
</gene>
<feature type="domain" description="AMP-dependent synthetase/ligase" evidence="4">
    <location>
        <begin position="70"/>
        <end position="448"/>
    </location>
</feature>
<dbReference type="Proteomes" id="UP000249451">
    <property type="component" value="Unassembled WGS sequence"/>
</dbReference>
<reference evidence="6 7" key="1">
    <citation type="submission" date="2017-11" db="EMBL/GenBank/DDBJ databases">
        <title>Infants hospitalized years apart are colonized by the same room-sourced microbial strains.</title>
        <authorList>
            <person name="Brooks B."/>
            <person name="Olm M.R."/>
            <person name="Firek B.A."/>
            <person name="Baker R."/>
            <person name="Thomas B.C."/>
            <person name="Morowitz M.J."/>
            <person name="Banfield J.F."/>
        </authorList>
    </citation>
    <scope>NUCLEOTIDE SEQUENCE [LARGE SCALE GENOMIC DNA]</scope>
    <source>
        <strain evidence="6">S2_012_000_R3_87</strain>
    </source>
</reference>
<dbReference type="InterPro" id="IPR042099">
    <property type="entry name" value="ANL_N_sf"/>
</dbReference>
<dbReference type="GO" id="GO:0006631">
    <property type="term" value="P:fatty acid metabolic process"/>
    <property type="evidence" value="ECO:0007669"/>
    <property type="project" value="TreeGrafter"/>
</dbReference>
<feature type="domain" description="AMP-binding enzyme C-terminal" evidence="5">
    <location>
        <begin position="497"/>
        <end position="576"/>
    </location>
</feature>
<feature type="region of interest" description="Disordered" evidence="3">
    <location>
        <begin position="248"/>
        <end position="269"/>
    </location>
</feature>
<dbReference type="SUPFAM" id="SSF56801">
    <property type="entry name" value="Acetyl-CoA synthetase-like"/>
    <property type="match status" value="1"/>
</dbReference>
<dbReference type="InterPro" id="IPR000873">
    <property type="entry name" value="AMP-dep_synth/lig_dom"/>
</dbReference>
<dbReference type="EMBL" id="QFNY01000008">
    <property type="protein sequence ID" value="PZP03591.1"/>
    <property type="molecule type" value="Genomic_DNA"/>
</dbReference>
<dbReference type="PANTHER" id="PTHR43201">
    <property type="entry name" value="ACYL-COA SYNTHETASE"/>
    <property type="match status" value="1"/>
</dbReference>
<dbReference type="Pfam" id="PF00501">
    <property type="entry name" value="AMP-binding"/>
    <property type="match status" value="1"/>
</dbReference>
<evidence type="ECO:0000259" key="4">
    <source>
        <dbReference type="Pfam" id="PF00501"/>
    </source>
</evidence>
<evidence type="ECO:0000313" key="7">
    <source>
        <dbReference type="Proteomes" id="UP000249451"/>
    </source>
</evidence>
<evidence type="ECO:0000256" key="3">
    <source>
        <dbReference type="SAM" id="MobiDB-lite"/>
    </source>
</evidence>
<dbReference type="AlphaFoldDB" id="A0A2W5B9X8"/>
<accession>A0A2W5B9X8</accession>
<proteinExistence type="inferred from homology"/>
<dbReference type="GO" id="GO:0031956">
    <property type="term" value="F:medium-chain fatty acid-CoA ligase activity"/>
    <property type="evidence" value="ECO:0007669"/>
    <property type="project" value="TreeGrafter"/>
</dbReference>
<dbReference type="PROSITE" id="PS00455">
    <property type="entry name" value="AMP_BINDING"/>
    <property type="match status" value="1"/>
</dbReference>
<dbReference type="CDD" id="cd04433">
    <property type="entry name" value="AFD_class_I"/>
    <property type="match status" value="1"/>
</dbReference>
<dbReference type="Pfam" id="PF13193">
    <property type="entry name" value="AMP-binding_C"/>
    <property type="match status" value="1"/>
</dbReference>
<dbReference type="InterPro" id="IPR020845">
    <property type="entry name" value="AMP-binding_CS"/>
</dbReference>
<dbReference type="Gene3D" id="3.30.300.30">
    <property type="match status" value="1"/>
</dbReference>
<dbReference type="InterPro" id="IPR025110">
    <property type="entry name" value="AMP-bd_C"/>
</dbReference>
<dbReference type="Gene3D" id="3.40.50.12780">
    <property type="entry name" value="N-terminal domain of ligase-like"/>
    <property type="match status" value="1"/>
</dbReference>
<evidence type="ECO:0000256" key="1">
    <source>
        <dbReference type="ARBA" id="ARBA00006432"/>
    </source>
</evidence>
<comment type="similarity">
    <text evidence="1">Belongs to the ATP-dependent AMP-binding enzyme family.</text>
</comment>
<keyword evidence="2 6" id="KW-0436">Ligase</keyword>
<name>A0A2W5B9X8_9CORY</name>
<evidence type="ECO:0000259" key="5">
    <source>
        <dbReference type="Pfam" id="PF13193"/>
    </source>
</evidence>
<comment type="caution">
    <text evidence="6">The sequence shown here is derived from an EMBL/GenBank/DDBJ whole genome shotgun (WGS) entry which is preliminary data.</text>
</comment>
<sequence length="591" mass="64875">MTDTFSPTGPAGIKEKLSHTLGSAGTLALGTLPLMRSGVLGSMTPVAAAKALGSMYQWEFQPASLLAIGAARDPFHTAIIDDRGSMTYQELHNQVNQLAKALFRIGIRERDRIGVLTRNHRGFIMALCAHGRLGTDLVLFNTGASAEQTRAVARENKLDVLFIDEEFIPLLPKDFDDCPVIVAHEFGDTIGLTREAEEALPADSNIRDALEMADHATRSEDWPSLSLVLRTTPAEQTIPSRPRRGRTIILTSGTTGTPRGTRRPEPPSYLPASSIMSRIPLKARRPFYLAAPMFHTWGFANIQLALALRSTMVMQRKFRPEDAVQLIEANRPYAIAIVPTMLRRLLEAVPEGMDPGTKVIAASGEPIPPQIVEKTFEKFGPALYNLYGSTEVSWATIANPDDLQRHPNTAGKPPMATVVKVLDEDFRECPDGEVGRIFVANNMMFEGYTRPGKDKETHEGMIATGDLGYWEDGLLFVSGRSDDMVVSGGENVYPTDTEHIIGTLPEILEVCVQGVPDEEFGQALCAWIVTKEELSAADKQKLQEEIKATVSKQLARFAVPRHFVYVDSLPRNAVGKVVRRELPRPETAAAA</sequence>
<evidence type="ECO:0000313" key="6">
    <source>
        <dbReference type="EMBL" id="PZP03591.1"/>
    </source>
</evidence>
<organism evidence="6 7">
    <name type="scientific">Corynebacterium urealyticum</name>
    <dbReference type="NCBI Taxonomy" id="43771"/>
    <lineage>
        <taxon>Bacteria</taxon>
        <taxon>Bacillati</taxon>
        <taxon>Actinomycetota</taxon>
        <taxon>Actinomycetes</taxon>
        <taxon>Mycobacteriales</taxon>
        <taxon>Corynebacteriaceae</taxon>
        <taxon>Corynebacterium</taxon>
    </lineage>
</organism>
<dbReference type="InterPro" id="IPR045851">
    <property type="entry name" value="AMP-bd_C_sf"/>
</dbReference>
<dbReference type="PANTHER" id="PTHR43201:SF5">
    <property type="entry name" value="MEDIUM-CHAIN ACYL-COA LIGASE ACSF2, MITOCHONDRIAL"/>
    <property type="match status" value="1"/>
</dbReference>
<protein>
    <submittedName>
        <fullName evidence="6">Bile acid CoA ligase</fullName>
    </submittedName>
</protein>